<feature type="domain" description="Tyrosinase copper-binding" evidence="6">
    <location>
        <begin position="274"/>
        <end position="285"/>
    </location>
</feature>
<evidence type="ECO:0000256" key="5">
    <source>
        <dbReference type="SAM" id="SignalP"/>
    </source>
</evidence>
<dbReference type="InterPro" id="IPR002227">
    <property type="entry name" value="Tyrosinase_Cu-bd"/>
</dbReference>
<evidence type="ECO:0000256" key="3">
    <source>
        <dbReference type="ARBA" id="ARBA00023008"/>
    </source>
</evidence>
<dbReference type="PROSITE" id="PS00498">
    <property type="entry name" value="TYROSINASE_2"/>
    <property type="match status" value="1"/>
</dbReference>
<name>A0A2I1D3W9_ASPC2</name>
<keyword evidence="2" id="KW-0560">Oxidoreductase</keyword>
<dbReference type="RefSeq" id="XP_024693160.1">
    <property type="nucleotide sequence ID" value="XM_024841844.1"/>
</dbReference>
<dbReference type="AlphaFoldDB" id="A0A2I1D3W9"/>
<dbReference type="VEuPathDB" id="FungiDB:P168DRAFT_344178"/>
<dbReference type="GO" id="GO:0016491">
    <property type="term" value="F:oxidoreductase activity"/>
    <property type="evidence" value="ECO:0007669"/>
    <property type="project" value="UniProtKB-KW"/>
</dbReference>
<proteinExistence type="predicted"/>
<feature type="signal peptide" evidence="5">
    <location>
        <begin position="1"/>
        <end position="18"/>
    </location>
</feature>
<evidence type="ECO:0000313" key="8">
    <source>
        <dbReference type="Proteomes" id="UP000234254"/>
    </source>
</evidence>
<evidence type="ECO:0000259" key="6">
    <source>
        <dbReference type="PROSITE" id="PS00498"/>
    </source>
</evidence>
<dbReference type="GeneID" id="36549373"/>
<keyword evidence="5" id="KW-0732">Signal</keyword>
<dbReference type="SUPFAM" id="SSF48056">
    <property type="entry name" value="Di-copper centre-containing domain"/>
    <property type="match status" value="1"/>
</dbReference>
<keyword evidence="3" id="KW-0186">Copper</keyword>
<gene>
    <name evidence="7" type="ORF">P168DRAFT_344178</name>
</gene>
<evidence type="ECO:0000256" key="1">
    <source>
        <dbReference type="ARBA" id="ARBA00022723"/>
    </source>
</evidence>
<dbReference type="InterPro" id="IPR050316">
    <property type="entry name" value="Tyrosinase/Hemocyanin"/>
</dbReference>
<dbReference type="EMBL" id="MSFM01000006">
    <property type="protein sequence ID" value="PKY04566.1"/>
    <property type="molecule type" value="Genomic_DNA"/>
</dbReference>
<feature type="chain" id="PRO_5014191910" evidence="5">
    <location>
        <begin position="19"/>
        <end position="351"/>
    </location>
</feature>
<dbReference type="PANTHER" id="PTHR11474">
    <property type="entry name" value="TYROSINASE FAMILY MEMBER"/>
    <property type="match status" value="1"/>
</dbReference>
<dbReference type="PANTHER" id="PTHR11474:SF125">
    <property type="entry name" value="N-ACETYL-6-HYDROXYTRYPTOPHAN OXIDASE IVOB-RELATED"/>
    <property type="match status" value="1"/>
</dbReference>
<dbReference type="Pfam" id="PF00264">
    <property type="entry name" value="Tyrosinase"/>
    <property type="match status" value="1"/>
</dbReference>
<sequence>MKCLPKSLLGLLVTAGLAMTSEQCSPETTAFRKDWRALTALERTEYIEAVWCLRRQPAHLPNDKYPGVKDRLDDFVATHVNYTSAIHSNALLLPWHRHFTYLWETALREECGYTGYVPYWNWPATTNLTEDPLFDGTTTSLSGNGAHDPNEKPRCDPPYGCEPPGTGGGCVTSGPFKDFEIHLGPFNNSHAGPHATLPASAWDYNPRCLKRSFNQPILDRTNNEAAMQRLLNAPDINCFLDIMDPSDKSHVGSHGAGHRTIGKDMTDVYSSPQDPAFMLHHAMIDRMWTLWQERDIEVRRDALNGTAVMYNPAWAPLATLDHVLDFGCLDRPRTVREAMDTRRHDYCYSYQ</sequence>
<evidence type="ECO:0000256" key="4">
    <source>
        <dbReference type="SAM" id="MobiDB-lite"/>
    </source>
</evidence>
<dbReference type="Proteomes" id="UP000234254">
    <property type="component" value="Unassembled WGS sequence"/>
</dbReference>
<organism evidence="7 8">
    <name type="scientific">Aspergillus campestris (strain IBT 28561)</name>
    <dbReference type="NCBI Taxonomy" id="1392248"/>
    <lineage>
        <taxon>Eukaryota</taxon>
        <taxon>Fungi</taxon>
        <taxon>Dikarya</taxon>
        <taxon>Ascomycota</taxon>
        <taxon>Pezizomycotina</taxon>
        <taxon>Eurotiomycetes</taxon>
        <taxon>Eurotiomycetidae</taxon>
        <taxon>Eurotiales</taxon>
        <taxon>Aspergillaceae</taxon>
        <taxon>Aspergillus</taxon>
        <taxon>Aspergillus subgen. Circumdati</taxon>
    </lineage>
</organism>
<comment type="caution">
    <text evidence="7">The sequence shown here is derived from an EMBL/GenBank/DDBJ whole genome shotgun (WGS) entry which is preliminary data.</text>
</comment>
<dbReference type="Gene3D" id="1.10.1280.10">
    <property type="entry name" value="Di-copper center containing domain from catechol oxidase"/>
    <property type="match status" value="1"/>
</dbReference>
<evidence type="ECO:0000256" key="2">
    <source>
        <dbReference type="ARBA" id="ARBA00023002"/>
    </source>
</evidence>
<protein>
    <submittedName>
        <fullName evidence="7">Tyrosinase central domain protein</fullName>
    </submittedName>
</protein>
<dbReference type="GO" id="GO:0046872">
    <property type="term" value="F:metal ion binding"/>
    <property type="evidence" value="ECO:0007669"/>
    <property type="project" value="UniProtKB-KW"/>
</dbReference>
<keyword evidence="1" id="KW-0479">Metal-binding</keyword>
<dbReference type="InterPro" id="IPR008922">
    <property type="entry name" value="Di-copper_centre_dom_sf"/>
</dbReference>
<feature type="region of interest" description="Disordered" evidence="4">
    <location>
        <begin position="135"/>
        <end position="156"/>
    </location>
</feature>
<evidence type="ECO:0000313" key="7">
    <source>
        <dbReference type="EMBL" id="PKY04566.1"/>
    </source>
</evidence>
<accession>A0A2I1D3W9</accession>
<keyword evidence="8" id="KW-1185">Reference proteome</keyword>
<dbReference type="OrthoDB" id="6132182at2759"/>
<dbReference type="PRINTS" id="PR00092">
    <property type="entry name" value="TYROSINASE"/>
</dbReference>
<reference evidence="7" key="1">
    <citation type="submission" date="2016-12" db="EMBL/GenBank/DDBJ databases">
        <title>The genomes of Aspergillus section Nigri reveals drivers in fungal speciation.</title>
        <authorList>
            <consortium name="DOE Joint Genome Institute"/>
            <person name="Vesth T.C."/>
            <person name="Nybo J."/>
            <person name="Theobald S."/>
            <person name="Brandl J."/>
            <person name="Frisvad J.C."/>
            <person name="Nielsen K.F."/>
            <person name="Lyhne E.K."/>
            <person name="Kogle M.E."/>
            <person name="Kuo A."/>
            <person name="Riley R."/>
            <person name="Clum A."/>
            <person name="Nolan M."/>
            <person name="Lipzen A."/>
            <person name="Salamov A."/>
            <person name="Henrissat B."/>
            <person name="Wiebenga A."/>
            <person name="De vries R.P."/>
            <person name="Grigoriev I.V."/>
            <person name="Mortensen U.H."/>
            <person name="Andersen M.R."/>
            <person name="Baker S.E."/>
        </authorList>
    </citation>
    <scope>NUCLEOTIDE SEQUENCE</scope>
    <source>
        <strain evidence="7">IBT 28561</strain>
    </source>
</reference>